<organism evidence="4 5">
    <name type="scientific">Candolleomyces eurysporus</name>
    <dbReference type="NCBI Taxonomy" id="2828524"/>
    <lineage>
        <taxon>Eukaryota</taxon>
        <taxon>Fungi</taxon>
        <taxon>Dikarya</taxon>
        <taxon>Basidiomycota</taxon>
        <taxon>Agaricomycotina</taxon>
        <taxon>Agaricomycetes</taxon>
        <taxon>Agaricomycetidae</taxon>
        <taxon>Agaricales</taxon>
        <taxon>Agaricineae</taxon>
        <taxon>Psathyrellaceae</taxon>
        <taxon>Candolleomyces</taxon>
    </lineage>
</organism>
<evidence type="ECO:0000313" key="4">
    <source>
        <dbReference type="EMBL" id="KAJ2925265.1"/>
    </source>
</evidence>
<dbReference type="GO" id="GO:0007131">
    <property type="term" value="P:reciprocal meiotic recombination"/>
    <property type="evidence" value="ECO:0007669"/>
    <property type="project" value="TreeGrafter"/>
</dbReference>
<evidence type="ECO:0000259" key="3">
    <source>
        <dbReference type="Pfam" id="PF06745"/>
    </source>
</evidence>
<dbReference type="GO" id="GO:0033063">
    <property type="term" value="C:Rad51B-Rad51C-Rad51D-XRCC2 complex"/>
    <property type="evidence" value="ECO:0007669"/>
    <property type="project" value="TreeGrafter"/>
</dbReference>
<proteinExistence type="predicted"/>
<dbReference type="AlphaFoldDB" id="A0A9W8MAV5"/>
<dbReference type="PANTHER" id="PTHR46457">
    <property type="entry name" value="DNA REPAIR PROTEIN RAD51 HOMOLOG 4"/>
    <property type="match status" value="1"/>
</dbReference>
<reference evidence="4" key="1">
    <citation type="submission" date="2022-06" db="EMBL/GenBank/DDBJ databases">
        <title>Genome Sequence of Candolleomyces eurysporus.</title>
        <authorList>
            <person name="Buettner E."/>
        </authorList>
    </citation>
    <scope>NUCLEOTIDE SEQUENCE</scope>
    <source>
        <strain evidence="4">VTCC 930004</strain>
    </source>
</reference>
<dbReference type="OrthoDB" id="5957327at2759"/>
<comment type="caution">
    <text evidence="4">The sequence shown here is derived from an EMBL/GenBank/DDBJ whole genome shotgun (WGS) entry which is preliminary data.</text>
</comment>
<dbReference type="EMBL" id="JANBPK010001191">
    <property type="protein sequence ID" value="KAJ2925265.1"/>
    <property type="molecule type" value="Genomic_DNA"/>
</dbReference>
<dbReference type="SUPFAM" id="SSF52540">
    <property type="entry name" value="P-loop containing nucleoside triphosphate hydrolases"/>
    <property type="match status" value="1"/>
</dbReference>
<feature type="domain" description="KaiC-like" evidence="3">
    <location>
        <begin position="83"/>
        <end position="136"/>
    </location>
</feature>
<evidence type="ECO:0000256" key="2">
    <source>
        <dbReference type="ARBA" id="ARBA00023242"/>
    </source>
</evidence>
<evidence type="ECO:0000256" key="1">
    <source>
        <dbReference type="ARBA" id="ARBA00004123"/>
    </source>
</evidence>
<dbReference type="PANTHER" id="PTHR46457:SF1">
    <property type="entry name" value="DNA REPAIR PROTEIN RAD51 HOMOLOG 4"/>
    <property type="match status" value="1"/>
</dbReference>
<dbReference type="GO" id="GO:0000724">
    <property type="term" value="P:double-strand break repair via homologous recombination"/>
    <property type="evidence" value="ECO:0007669"/>
    <property type="project" value="TreeGrafter"/>
</dbReference>
<feature type="non-terminal residue" evidence="4">
    <location>
        <position position="1"/>
    </location>
</feature>
<comment type="subcellular location">
    <subcellularLocation>
        <location evidence="1">Nucleus</location>
    </subcellularLocation>
</comment>
<dbReference type="GO" id="GO:0003697">
    <property type="term" value="F:single-stranded DNA binding"/>
    <property type="evidence" value="ECO:0007669"/>
    <property type="project" value="TreeGrafter"/>
</dbReference>
<evidence type="ECO:0000313" key="5">
    <source>
        <dbReference type="Proteomes" id="UP001140091"/>
    </source>
</evidence>
<dbReference type="GO" id="GO:0042148">
    <property type="term" value="P:DNA strand invasion"/>
    <property type="evidence" value="ECO:0007669"/>
    <property type="project" value="TreeGrafter"/>
</dbReference>
<keyword evidence="5" id="KW-1185">Reference proteome</keyword>
<dbReference type="InterPro" id="IPR051988">
    <property type="entry name" value="HRR_RAD51_Paralog"/>
</dbReference>
<dbReference type="Gene3D" id="3.40.50.300">
    <property type="entry name" value="P-loop containing nucleotide triphosphate hydrolases"/>
    <property type="match status" value="1"/>
</dbReference>
<sequence>MSSSRSILSLPLPKEAISLLTAAGYESQKDLASVTAERLIRDTGVPPEIAQQIVALQDSFGTIPGAVPASQSAAVLAQASERISTGCSGLDKLLKGGIQRGHIVELSGPPGSPKDLVAMNVIEQFVKLGDQVVVVDCQGMMNRRRLLELSQGHDFDTQLNFLPIPVSRTEATN</sequence>
<dbReference type="InterPro" id="IPR027417">
    <property type="entry name" value="P-loop_NTPase"/>
</dbReference>
<accession>A0A9W8MAV5</accession>
<dbReference type="Pfam" id="PF06745">
    <property type="entry name" value="ATPase"/>
    <property type="match status" value="1"/>
</dbReference>
<name>A0A9W8MAV5_9AGAR</name>
<keyword evidence="2" id="KW-0539">Nucleus</keyword>
<dbReference type="GO" id="GO:0000723">
    <property type="term" value="P:telomere maintenance"/>
    <property type="evidence" value="ECO:0007669"/>
    <property type="project" value="TreeGrafter"/>
</dbReference>
<protein>
    <recommendedName>
        <fullName evidence="3">KaiC-like domain-containing protein</fullName>
    </recommendedName>
</protein>
<dbReference type="Proteomes" id="UP001140091">
    <property type="component" value="Unassembled WGS sequence"/>
</dbReference>
<dbReference type="InterPro" id="IPR014774">
    <property type="entry name" value="KaiC-like_dom"/>
</dbReference>
<gene>
    <name evidence="4" type="ORF">H1R20_g11852</name>
</gene>
<dbReference type="GO" id="GO:0000400">
    <property type="term" value="F:four-way junction DNA binding"/>
    <property type="evidence" value="ECO:0007669"/>
    <property type="project" value="TreeGrafter"/>
</dbReference>
<dbReference type="GO" id="GO:0005815">
    <property type="term" value="C:microtubule organizing center"/>
    <property type="evidence" value="ECO:0007669"/>
    <property type="project" value="TreeGrafter"/>
</dbReference>
<dbReference type="GO" id="GO:0008094">
    <property type="term" value="F:ATP-dependent activity, acting on DNA"/>
    <property type="evidence" value="ECO:0007669"/>
    <property type="project" value="TreeGrafter"/>
</dbReference>
<dbReference type="GO" id="GO:0005657">
    <property type="term" value="C:replication fork"/>
    <property type="evidence" value="ECO:0007669"/>
    <property type="project" value="TreeGrafter"/>
</dbReference>